<dbReference type="PIRSF" id="PIRSF031853">
    <property type="entry name" value="UPC031853"/>
    <property type="match status" value="1"/>
</dbReference>
<keyword evidence="3" id="KW-0378">Hydrolase</keyword>
<evidence type="ECO:0000259" key="2">
    <source>
        <dbReference type="Pfam" id="PF04471"/>
    </source>
</evidence>
<feature type="region of interest" description="Disordered" evidence="1">
    <location>
        <begin position="162"/>
        <end position="189"/>
    </location>
</feature>
<feature type="domain" description="Restriction endonuclease type IV Mrr" evidence="2">
    <location>
        <begin position="207"/>
        <end position="318"/>
    </location>
</feature>
<dbReference type="InterPro" id="IPR011856">
    <property type="entry name" value="tRNA_endonuc-like_dom_sf"/>
</dbReference>
<organism evidence="3 4">
    <name type="scientific">Nostocoides vanveenii</name>
    <dbReference type="NCBI Taxonomy" id="330835"/>
    <lineage>
        <taxon>Bacteria</taxon>
        <taxon>Bacillati</taxon>
        <taxon>Actinomycetota</taxon>
        <taxon>Actinomycetes</taxon>
        <taxon>Micrococcales</taxon>
        <taxon>Intrasporangiaceae</taxon>
        <taxon>Nostocoides</taxon>
    </lineage>
</organism>
<dbReference type="GO" id="GO:0004519">
    <property type="term" value="F:endonuclease activity"/>
    <property type="evidence" value="ECO:0007669"/>
    <property type="project" value="UniProtKB-KW"/>
</dbReference>
<evidence type="ECO:0000313" key="3">
    <source>
        <dbReference type="EMBL" id="GAA1760399.1"/>
    </source>
</evidence>
<dbReference type="InterPro" id="IPR011335">
    <property type="entry name" value="Restrct_endonuc-II-like"/>
</dbReference>
<comment type="caution">
    <text evidence="3">The sequence shown here is derived from an EMBL/GenBank/DDBJ whole genome shotgun (WGS) entry which is preliminary data.</text>
</comment>
<accession>A0ABP4WTE0</accession>
<evidence type="ECO:0000256" key="1">
    <source>
        <dbReference type="SAM" id="MobiDB-lite"/>
    </source>
</evidence>
<dbReference type="InterPro" id="IPR007560">
    <property type="entry name" value="Restrct_endonuc_IV_Mrr"/>
</dbReference>
<dbReference type="Pfam" id="PF04471">
    <property type="entry name" value="Mrr_cat"/>
    <property type="match status" value="1"/>
</dbReference>
<sequence>MSAAWVVRAGRYGERDDWAWETGHSGGGWMEVPDLSPFTTRAEIEEVIAETFGTDSAGKVAGYTGQMWALRHRIQPGDLLVLPMKTTREIALGRVSGGYEYLADEGDPNCRHVVTVDWQNRVPRAVVKQDLLYTLGSAISIFSPSRNNAVARLEHLLVHGEDPGALGAGTAPSTPTQHPEDVVDDPESKPNVAEVAADQITTRIGEEFSGHGFAHLVAELLRAEGFDVDEAPPGADGGIDITAGRGLLGLESPKVIVQVKTGQIGSEVVAQLNGLVSTHGADYGLLATWTGLSKPARDAVKHQRFRVKVWDSTDVIDALQRNYERLPEDIRARVPLQRVWMLRDES</sequence>
<dbReference type="Proteomes" id="UP001501475">
    <property type="component" value="Unassembled WGS sequence"/>
</dbReference>
<protein>
    <submittedName>
        <fullName evidence="3">Restriction endonuclease</fullName>
    </submittedName>
</protein>
<dbReference type="InterPro" id="IPR052906">
    <property type="entry name" value="Type_IV_Methyl-Rstrct_Enzyme"/>
</dbReference>
<keyword evidence="3" id="KW-0540">Nuclease</keyword>
<gene>
    <name evidence="3" type="ORF">GCM10009810_19880</name>
</gene>
<dbReference type="SUPFAM" id="SSF52980">
    <property type="entry name" value="Restriction endonuclease-like"/>
    <property type="match status" value="1"/>
</dbReference>
<keyword evidence="3" id="KW-0255">Endonuclease</keyword>
<dbReference type="PANTHER" id="PTHR30015">
    <property type="entry name" value="MRR RESTRICTION SYSTEM PROTEIN"/>
    <property type="match status" value="1"/>
</dbReference>
<keyword evidence="4" id="KW-1185">Reference proteome</keyword>
<dbReference type="EMBL" id="BAAAPN010000046">
    <property type="protein sequence ID" value="GAA1760399.1"/>
    <property type="molecule type" value="Genomic_DNA"/>
</dbReference>
<proteinExistence type="predicted"/>
<dbReference type="Gene3D" id="3.40.1350.10">
    <property type="match status" value="1"/>
</dbReference>
<reference evidence="4" key="1">
    <citation type="journal article" date="2019" name="Int. J. Syst. Evol. Microbiol.">
        <title>The Global Catalogue of Microorganisms (GCM) 10K type strain sequencing project: providing services to taxonomists for standard genome sequencing and annotation.</title>
        <authorList>
            <consortium name="The Broad Institute Genomics Platform"/>
            <consortium name="The Broad Institute Genome Sequencing Center for Infectious Disease"/>
            <person name="Wu L."/>
            <person name="Ma J."/>
        </authorList>
    </citation>
    <scope>NUCLEOTIDE SEQUENCE [LARGE SCALE GENOMIC DNA]</scope>
    <source>
        <strain evidence="4">JCM 15591</strain>
    </source>
</reference>
<dbReference type="PANTHER" id="PTHR30015:SF7">
    <property type="entry name" value="TYPE IV METHYL-DIRECTED RESTRICTION ENZYME ECOKMRR"/>
    <property type="match status" value="1"/>
</dbReference>
<name>A0ABP4WTE0_9MICO</name>
<dbReference type="RefSeq" id="WP_344065510.1">
    <property type="nucleotide sequence ID" value="NZ_BAAAPN010000046.1"/>
</dbReference>
<evidence type="ECO:0000313" key="4">
    <source>
        <dbReference type="Proteomes" id="UP001501475"/>
    </source>
</evidence>
<dbReference type="InterPro" id="IPR016984">
    <property type="entry name" value="UCP031853"/>
</dbReference>